<dbReference type="InParanoid" id="A0A0D0CAC4"/>
<proteinExistence type="predicted"/>
<organism evidence="1 2">
    <name type="scientific">Paxillus rubicundulus Ve08.2h10</name>
    <dbReference type="NCBI Taxonomy" id="930991"/>
    <lineage>
        <taxon>Eukaryota</taxon>
        <taxon>Fungi</taxon>
        <taxon>Dikarya</taxon>
        <taxon>Basidiomycota</taxon>
        <taxon>Agaricomycotina</taxon>
        <taxon>Agaricomycetes</taxon>
        <taxon>Agaricomycetidae</taxon>
        <taxon>Boletales</taxon>
        <taxon>Paxilineae</taxon>
        <taxon>Paxillaceae</taxon>
        <taxon>Paxillus</taxon>
    </lineage>
</organism>
<name>A0A0D0CAC4_9AGAM</name>
<accession>A0A0D0CAC4</accession>
<dbReference type="EMBL" id="KN826170">
    <property type="protein sequence ID" value="KIK79837.1"/>
    <property type="molecule type" value="Genomic_DNA"/>
</dbReference>
<keyword evidence="2" id="KW-1185">Reference proteome</keyword>
<evidence type="ECO:0000313" key="2">
    <source>
        <dbReference type="Proteomes" id="UP000054538"/>
    </source>
</evidence>
<gene>
    <name evidence="1" type="ORF">PAXRUDRAFT_160184</name>
</gene>
<sequence>ACPSWRNNYPWYDCVFININPELEGMAGMTIARVICFFSFQSDHTLYPCAVVHWFDTVGDAPDEDTGLWMVHLAFCANHTPDITVIHIDAIYRAAHLIPIYGRHSVPPDIKYYHSYDTFRAFYVDKYADHHAFEIAF</sequence>
<dbReference type="AlphaFoldDB" id="A0A0D0CAC4"/>
<evidence type="ECO:0000313" key="1">
    <source>
        <dbReference type="EMBL" id="KIK79837.1"/>
    </source>
</evidence>
<dbReference type="OrthoDB" id="3187773at2759"/>
<protein>
    <submittedName>
        <fullName evidence="1">Uncharacterized protein</fullName>
    </submittedName>
</protein>
<reference evidence="2" key="2">
    <citation type="submission" date="2015-01" db="EMBL/GenBank/DDBJ databases">
        <title>Evolutionary Origins and Diversification of the Mycorrhizal Mutualists.</title>
        <authorList>
            <consortium name="DOE Joint Genome Institute"/>
            <consortium name="Mycorrhizal Genomics Consortium"/>
            <person name="Kohler A."/>
            <person name="Kuo A."/>
            <person name="Nagy L.G."/>
            <person name="Floudas D."/>
            <person name="Copeland A."/>
            <person name="Barry K.W."/>
            <person name="Cichocki N."/>
            <person name="Veneault-Fourrey C."/>
            <person name="LaButti K."/>
            <person name="Lindquist E.A."/>
            <person name="Lipzen A."/>
            <person name="Lundell T."/>
            <person name="Morin E."/>
            <person name="Murat C."/>
            <person name="Riley R."/>
            <person name="Ohm R."/>
            <person name="Sun H."/>
            <person name="Tunlid A."/>
            <person name="Henrissat B."/>
            <person name="Grigoriev I.V."/>
            <person name="Hibbett D.S."/>
            <person name="Martin F."/>
        </authorList>
    </citation>
    <scope>NUCLEOTIDE SEQUENCE [LARGE SCALE GENOMIC DNA]</scope>
    <source>
        <strain evidence="2">Ve08.2h10</strain>
    </source>
</reference>
<feature type="non-terminal residue" evidence="1">
    <location>
        <position position="1"/>
    </location>
</feature>
<dbReference type="HOGENOM" id="CLU_006344_16_0_1"/>
<reference evidence="1 2" key="1">
    <citation type="submission" date="2014-04" db="EMBL/GenBank/DDBJ databases">
        <authorList>
            <consortium name="DOE Joint Genome Institute"/>
            <person name="Kuo A."/>
            <person name="Kohler A."/>
            <person name="Jargeat P."/>
            <person name="Nagy L.G."/>
            <person name="Floudas D."/>
            <person name="Copeland A."/>
            <person name="Barry K.W."/>
            <person name="Cichocki N."/>
            <person name="Veneault-Fourrey C."/>
            <person name="LaButti K."/>
            <person name="Lindquist E.A."/>
            <person name="Lipzen A."/>
            <person name="Lundell T."/>
            <person name="Morin E."/>
            <person name="Murat C."/>
            <person name="Sun H."/>
            <person name="Tunlid A."/>
            <person name="Henrissat B."/>
            <person name="Grigoriev I.V."/>
            <person name="Hibbett D.S."/>
            <person name="Martin F."/>
            <person name="Nordberg H.P."/>
            <person name="Cantor M.N."/>
            <person name="Hua S.X."/>
        </authorList>
    </citation>
    <scope>NUCLEOTIDE SEQUENCE [LARGE SCALE GENOMIC DNA]</scope>
    <source>
        <strain evidence="1 2">Ve08.2h10</strain>
    </source>
</reference>
<dbReference type="STRING" id="930991.A0A0D0CAC4"/>
<dbReference type="Proteomes" id="UP000054538">
    <property type="component" value="Unassembled WGS sequence"/>
</dbReference>